<gene>
    <name evidence="1" type="ORF">GQR93_03970</name>
</gene>
<name>A0A6P1E6R9_LENHI</name>
<proteinExistence type="predicted"/>
<dbReference type="AlphaFoldDB" id="A0A6P1E6R9"/>
<dbReference type="EMBL" id="CP047121">
    <property type="protein sequence ID" value="QHB51432.1"/>
    <property type="molecule type" value="Genomic_DNA"/>
</dbReference>
<protein>
    <submittedName>
        <fullName evidence="1">RelB</fullName>
    </submittedName>
</protein>
<dbReference type="GeneID" id="69057510"/>
<evidence type="ECO:0000313" key="1">
    <source>
        <dbReference type="EMBL" id="QHB51432.1"/>
    </source>
</evidence>
<accession>A0A6P1E6R9</accession>
<reference evidence="1 2" key="1">
    <citation type="submission" date="2019-12" db="EMBL/GenBank/DDBJ databases">
        <title>Lactobacillus hilgardii FLUB.</title>
        <authorList>
            <person name="Gustaw K."/>
        </authorList>
    </citation>
    <scope>NUCLEOTIDE SEQUENCE [LARGE SCALE GENOMIC DNA]</scope>
    <source>
        <strain evidence="1 2">FLUB</strain>
    </source>
</reference>
<dbReference type="Proteomes" id="UP000465035">
    <property type="component" value="Chromosome"/>
</dbReference>
<sequence length="88" mass="9857">MANKVTHDKTYSTKVSQEVGNKAEAYLAQYDISVSDYLSDALTKAANHEVKIINYLDTPEALEAKREAEAGEGKTYDSLEELWKDLND</sequence>
<organism evidence="1 2">
    <name type="scientific">Lentilactobacillus hilgardii</name>
    <name type="common">Lactobacillus hilgardii</name>
    <dbReference type="NCBI Taxonomy" id="1588"/>
    <lineage>
        <taxon>Bacteria</taxon>
        <taxon>Bacillati</taxon>
        <taxon>Bacillota</taxon>
        <taxon>Bacilli</taxon>
        <taxon>Lactobacillales</taxon>
        <taxon>Lactobacillaceae</taxon>
        <taxon>Lentilactobacillus</taxon>
    </lineage>
</organism>
<dbReference type="SMR" id="A0A6P1E6R9"/>
<dbReference type="RefSeq" id="WP_035444359.1">
    <property type="nucleotide sequence ID" value="NZ_CABKOL010000106.1"/>
</dbReference>
<evidence type="ECO:0000313" key="2">
    <source>
        <dbReference type="Proteomes" id="UP000465035"/>
    </source>
</evidence>